<evidence type="ECO:0000256" key="1">
    <source>
        <dbReference type="SAM" id="MobiDB-lite"/>
    </source>
</evidence>
<accession>A0A2A3EKH9</accession>
<feature type="compositionally biased region" description="Polar residues" evidence="1">
    <location>
        <begin position="1"/>
        <end position="12"/>
    </location>
</feature>
<dbReference type="InterPro" id="IPR050931">
    <property type="entry name" value="Mito_Protein_Transport_Metaxin"/>
</dbReference>
<feature type="compositionally biased region" description="Low complexity" evidence="1">
    <location>
        <begin position="55"/>
        <end position="68"/>
    </location>
</feature>
<dbReference type="STRING" id="94128.A0A2A3EKH9"/>
<evidence type="ECO:0000313" key="2">
    <source>
        <dbReference type="EMBL" id="PBC31531.1"/>
    </source>
</evidence>
<evidence type="ECO:0008006" key="4">
    <source>
        <dbReference type="Google" id="ProtNLM"/>
    </source>
</evidence>
<proteinExistence type="predicted"/>
<keyword evidence="3" id="KW-1185">Reference proteome</keyword>
<dbReference type="Proteomes" id="UP000242457">
    <property type="component" value="Unassembled WGS sequence"/>
</dbReference>
<feature type="compositionally biased region" description="Basic and acidic residues" evidence="1">
    <location>
        <begin position="13"/>
        <end position="53"/>
    </location>
</feature>
<sequence>MTMATETENTGPESKEIKDVKEMKEALKDETPPDNKQEEKDAAKKEENKKEETADAAAATPSSAPTKAISVHKTNYEKDVVYLYQFSRIPLLPSISPYCLKVETWLRLNGIKYETKQDRCEHNAPKVEL</sequence>
<organism evidence="2 3">
    <name type="scientific">Apis cerana cerana</name>
    <name type="common">Oriental honeybee</name>
    <dbReference type="NCBI Taxonomy" id="94128"/>
    <lineage>
        <taxon>Eukaryota</taxon>
        <taxon>Metazoa</taxon>
        <taxon>Ecdysozoa</taxon>
        <taxon>Arthropoda</taxon>
        <taxon>Hexapoda</taxon>
        <taxon>Insecta</taxon>
        <taxon>Pterygota</taxon>
        <taxon>Neoptera</taxon>
        <taxon>Endopterygota</taxon>
        <taxon>Hymenoptera</taxon>
        <taxon>Apocrita</taxon>
        <taxon>Aculeata</taxon>
        <taxon>Apoidea</taxon>
        <taxon>Anthophila</taxon>
        <taxon>Apidae</taxon>
        <taxon>Apis</taxon>
    </lineage>
</organism>
<feature type="region of interest" description="Disordered" evidence="1">
    <location>
        <begin position="1"/>
        <end position="71"/>
    </location>
</feature>
<name>A0A2A3EKH9_APICC</name>
<dbReference type="GO" id="GO:0005737">
    <property type="term" value="C:cytoplasm"/>
    <property type="evidence" value="ECO:0007669"/>
    <property type="project" value="TreeGrafter"/>
</dbReference>
<gene>
    <name evidence="2" type="ORF">APICC_05810</name>
</gene>
<dbReference type="AlphaFoldDB" id="A0A2A3EKH9"/>
<reference evidence="2 3" key="1">
    <citation type="submission" date="2014-07" db="EMBL/GenBank/DDBJ databases">
        <title>Genomic and transcriptomic analysis on Apis cerana provide comprehensive insights into honey bee biology.</title>
        <authorList>
            <person name="Diao Q."/>
            <person name="Sun L."/>
            <person name="Zheng H."/>
            <person name="Zheng H."/>
            <person name="Xu S."/>
            <person name="Wang S."/>
            <person name="Zeng Z."/>
            <person name="Hu F."/>
            <person name="Su S."/>
            <person name="Wu J."/>
        </authorList>
    </citation>
    <scope>NUCLEOTIDE SEQUENCE [LARGE SCALE GENOMIC DNA]</scope>
    <source>
        <tissue evidence="2">Pupae without intestine</tissue>
    </source>
</reference>
<dbReference type="OrthoDB" id="5809458at2759"/>
<evidence type="ECO:0000313" key="3">
    <source>
        <dbReference type="Proteomes" id="UP000242457"/>
    </source>
</evidence>
<dbReference type="PANTHER" id="PTHR12289:SF41">
    <property type="entry name" value="FAILED AXON CONNECTIONS-RELATED"/>
    <property type="match status" value="1"/>
</dbReference>
<dbReference type="PANTHER" id="PTHR12289">
    <property type="entry name" value="METAXIN RELATED"/>
    <property type="match status" value="1"/>
</dbReference>
<protein>
    <recommendedName>
        <fullName evidence="4">Failed axon connections</fullName>
    </recommendedName>
</protein>
<dbReference type="EMBL" id="KZ288232">
    <property type="protein sequence ID" value="PBC31531.1"/>
    <property type="molecule type" value="Genomic_DNA"/>
</dbReference>